<comment type="similarity">
    <text evidence="8">Belongs to the methyl-accepting chemotaxis (MCP) protein family.</text>
</comment>
<dbReference type="CDD" id="cd06225">
    <property type="entry name" value="HAMP"/>
    <property type="match status" value="1"/>
</dbReference>
<dbReference type="CDD" id="cd11386">
    <property type="entry name" value="MCP_signal"/>
    <property type="match status" value="1"/>
</dbReference>
<evidence type="ECO:0000259" key="12">
    <source>
        <dbReference type="PROSITE" id="PS50111"/>
    </source>
</evidence>
<dbReference type="Gene3D" id="6.10.340.10">
    <property type="match status" value="1"/>
</dbReference>
<reference evidence="15" key="1">
    <citation type="submission" date="2015-08" db="EMBL/GenBank/DDBJ databases">
        <title>Fjat-14210 dsm16467.</title>
        <authorList>
            <person name="Liu B."/>
            <person name="Wang J."/>
            <person name="Zhu Y."/>
            <person name="Liu G."/>
            <person name="Chen Q."/>
            <person name="Chen Z."/>
            <person name="Lan J."/>
            <person name="Che J."/>
            <person name="Ge C."/>
            <person name="Shi H."/>
            <person name="Pan Z."/>
            <person name="Liu X."/>
        </authorList>
    </citation>
    <scope>NUCLEOTIDE SEQUENCE [LARGE SCALE GENOMIC DNA]</scope>
    <source>
        <strain evidence="15">DSM 16467</strain>
    </source>
</reference>
<evidence type="ECO:0000256" key="9">
    <source>
        <dbReference type="PROSITE-ProRule" id="PRU00284"/>
    </source>
</evidence>
<keyword evidence="6 11" id="KW-0472">Membrane</keyword>
<dbReference type="EMBL" id="LILC01000037">
    <property type="protein sequence ID" value="KOO37365.1"/>
    <property type="molecule type" value="Genomic_DNA"/>
</dbReference>
<feature type="transmembrane region" description="Helical" evidence="11">
    <location>
        <begin position="310"/>
        <end position="330"/>
    </location>
</feature>
<feature type="domain" description="HAMP" evidence="13">
    <location>
        <begin position="331"/>
        <end position="385"/>
    </location>
</feature>
<dbReference type="STRING" id="284581.AMD01_23150"/>
<keyword evidence="4 11" id="KW-0812">Transmembrane</keyword>
<dbReference type="SUPFAM" id="SSF58104">
    <property type="entry name" value="Methyl-accepting chemotaxis protein (MCP) signaling domain"/>
    <property type="match status" value="1"/>
</dbReference>
<dbReference type="OrthoDB" id="9762005at2"/>
<evidence type="ECO:0000256" key="4">
    <source>
        <dbReference type="ARBA" id="ARBA00022692"/>
    </source>
</evidence>
<dbReference type="GO" id="GO:0006935">
    <property type="term" value="P:chemotaxis"/>
    <property type="evidence" value="ECO:0007669"/>
    <property type="project" value="UniProtKB-KW"/>
</dbReference>
<evidence type="ECO:0000259" key="13">
    <source>
        <dbReference type="PROSITE" id="PS50885"/>
    </source>
</evidence>
<dbReference type="Gene3D" id="3.30.450.20">
    <property type="entry name" value="PAS domain"/>
    <property type="match status" value="2"/>
</dbReference>
<dbReference type="Proteomes" id="UP000037558">
    <property type="component" value="Unassembled WGS sequence"/>
</dbReference>
<evidence type="ECO:0000256" key="7">
    <source>
        <dbReference type="ARBA" id="ARBA00023224"/>
    </source>
</evidence>
<accession>A0A0M0KEU4</accession>
<evidence type="ECO:0000256" key="3">
    <source>
        <dbReference type="ARBA" id="ARBA00022500"/>
    </source>
</evidence>
<organism evidence="14 15">
    <name type="scientific">Priestia koreensis</name>
    <dbReference type="NCBI Taxonomy" id="284581"/>
    <lineage>
        <taxon>Bacteria</taxon>
        <taxon>Bacillati</taxon>
        <taxon>Bacillota</taxon>
        <taxon>Bacilli</taxon>
        <taxon>Bacillales</taxon>
        <taxon>Bacillaceae</taxon>
        <taxon>Priestia</taxon>
    </lineage>
</organism>
<comment type="caution">
    <text evidence="14">The sequence shown here is derived from an EMBL/GenBank/DDBJ whole genome shotgun (WGS) entry which is preliminary data.</text>
</comment>
<feature type="domain" description="Methyl-accepting transducer" evidence="12">
    <location>
        <begin position="404"/>
        <end position="675"/>
    </location>
</feature>
<dbReference type="Pfam" id="PF02743">
    <property type="entry name" value="dCache_1"/>
    <property type="match status" value="1"/>
</dbReference>
<dbReference type="SMART" id="SM00283">
    <property type="entry name" value="MA"/>
    <property type="match status" value="1"/>
</dbReference>
<dbReference type="Pfam" id="PF00672">
    <property type="entry name" value="HAMP"/>
    <property type="match status" value="1"/>
</dbReference>
<dbReference type="PROSITE" id="PS50111">
    <property type="entry name" value="CHEMOTAXIS_TRANSDUC_2"/>
    <property type="match status" value="1"/>
</dbReference>
<feature type="coiled-coil region" evidence="10">
    <location>
        <begin position="63"/>
        <end position="90"/>
    </location>
</feature>
<dbReference type="Pfam" id="PF00015">
    <property type="entry name" value="MCPsignal"/>
    <property type="match status" value="1"/>
</dbReference>
<dbReference type="InterPro" id="IPR003660">
    <property type="entry name" value="HAMP_dom"/>
</dbReference>
<proteinExistence type="inferred from homology"/>
<dbReference type="PANTHER" id="PTHR32089:SF112">
    <property type="entry name" value="LYSOZYME-LIKE PROTEIN-RELATED"/>
    <property type="match status" value="1"/>
</dbReference>
<dbReference type="PANTHER" id="PTHR32089">
    <property type="entry name" value="METHYL-ACCEPTING CHEMOTAXIS PROTEIN MCPB"/>
    <property type="match status" value="1"/>
</dbReference>
<evidence type="ECO:0000256" key="10">
    <source>
        <dbReference type="SAM" id="Coils"/>
    </source>
</evidence>
<dbReference type="AlphaFoldDB" id="A0A0M0KEU4"/>
<evidence type="ECO:0000256" key="8">
    <source>
        <dbReference type="ARBA" id="ARBA00029447"/>
    </source>
</evidence>
<dbReference type="InterPro" id="IPR033479">
    <property type="entry name" value="dCache_1"/>
</dbReference>
<dbReference type="CDD" id="cd12913">
    <property type="entry name" value="PDC1_MCP_like"/>
    <property type="match status" value="1"/>
</dbReference>
<evidence type="ECO:0000256" key="1">
    <source>
        <dbReference type="ARBA" id="ARBA00004651"/>
    </source>
</evidence>
<dbReference type="RefSeq" id="WP_053403805.1">
    <property type="nucleotide sequence ID" value="NZ_LILC01000037.1"/>
</dbReference>
<dbReference type="SMART" id="SM00304">
    <property type="entry name" value="HAMP"/>
    <property type="match status" value="2"/>
</dbReference>
<keyword evidence="3" id="KW-0145">Chemotaxis</keyword>
<evidence type="ECO:0000256" key="11">
    <source>
        <dbReference type="SAM" id="Phobius"/>
    </source>
</evidence>
<name>A0A0M0KEU4_9BACI</name>
<evidence type="ECO:0000256" key="5">
    <source>
        <dbReference type="ARBA" id="ARBA00022989"/>
    </source>
</evidence>
<keyword evidence="5 11" id="KW-1133">Transmembrane helix</keyword>
<dbReference type="Gene3D" id="1.10.287.950">
    <property type="entry name" value="Methyl-accepting chemotaxis protein"/>
    <property type="match status" value="1"/>
</dbReference>
<evidence type="ECO:0000256" key="6">
    <source>
        <dbReference type="ARBA" id="ARBA00023136"/>
    </source>
</evidence>
<evidence type="ECO:0000313" key="14">
    <source>
        <dbReference type="EMBL" id="KOO37365.1"/>
    </source>
</evidence>
<gene>
    <name evidence="14" type="ORF">AMD01_23150</name>
</gene>
<evidence type="ECO:0000256" key="2">
    <source>
        <dbReference type="ARBA" id="ARBA00022475"/>
    </source>
</evidence>
<keyword evidence="2" id="KW-1003">Cell membrane</keyword>
<protein>
    <recommendedName>
        <fullName evidence="16">Methyl-accepting chemotaxis protein</fullName>
    </recommendedName>
</protein>
<dbReference type="GO" id="GO:0005886">
    <property type="term" value="C:plasma membrane"/>
    <property type="evidence" value="ECO:0007669"/>
    <property type="project" value="UniProtKB-SubCell"/>
</dbReference>
<dbReference type="PATRIC" id="fig|284581.3.peg.3491"/>
<dbReference type="PROSITE" id="PS50885">
    <property type="entry name" value="HAMP"/>
    <property type="match status" value="1"/>
</dbReference>
<keyword evidence="10" id="KW-0175">Coiled coil</keyword>
<evidence type="ECO:0008006" key="16">
    <source>
        <dbReference type="Google" id="ProtNLM"/>
    </source>
</evidence>
<dbReference type="GO" id="GO:0007165">
    <property type="term" value="P:signal transduction"/>
    <property type="evidence" value="ECO:0007669"/>
    <property type="project" value="UniProtKB-KW"/>
</dbReference>
<evidence type="ECO:0000313" key="15">
    <source>
        <dbReference type="Proteomes" id="UP000037558"/>
    </source>
</evidence>
<keyword evidence="7 9" id="KW-0807">Transducer</keyword>
<sequence>MNWFKNLKLARRMSLLISLLMLISFGIAVAYELQLTYKGNLGKGQAFAEQEAVVNSGKVQQLLDSGKQTLDNLNVTINTLRQDNQLSREQVIALLEAKLKSTPQLLGLYTIWEPNAFDGKDKQYVNKEGYDSTGRLLPYVVRSGDKITVTPLHNYDKEGEGDWYLVPKDTKKPLLLDPYDYDGVTMTSLIVPILDDKGQFLGILGADFALNSLQDFIEGIKPLGGHSNLISSNGHYVENSENEKKNLKLVESKKIRDQLNKGKVLKENDDKYIHIYQPISTTGLDNTYWTFELVVPKSVILKDYYDIQNASLIMIVVTLLVVILVVVLVVRSATKPIEHAVQVVKEIADGNLRAKIDAKYLNNDEVGQLGKSLNGMVDQLAVIFTDIRQSSEQVAATSEELTASAEENSRATEQIARSTQELATGGERQVSSAQEATEIVGRVSTGMNEASQSMKQVSQLIEKGNESAQSGNKIVFETVDKMNHVQEKILSAQEVVNFLGKKSKEIDQIVTFITQISDQTNLLSLNAAIEAARAGEHGKGFAVVASEVRKLAEQSGKAAEEIRELIQHIQSETKRAVQSMNDSTSAMTDGLANVKISGESFKALADIMIEVQAQSEQVSEVVADTSQQSLIMVENMNEMKGISEQASGNTHQLASSAEEQSASMEEIAAVADSLSTMSQNLQQAINRFTF</sequence>
<comment type="subcellular location">
    <subcellularLocation>
        <location evidence="1">Cell membrane</location>
        <topology evidence="1">Multi-pass membrane protein</topology>
    </subcellularLocation>
</comment>
<keyword evidence="15" id="KW-1185">Reference proteome</keyword>
<dbReference type="InterPro" id="IPR004089">
    <property type="entry name" value="MCPsignal_dom"/>
</dbReference>